<organism evidence="1 2">
    <name type="scientific">Anaerocolumna aminovalerica</name>
    <dbReference type="NCBI Taxonomy" id="1527"/>
    <lineage>
        <taxon>Bacteria</taxon>
        <taxon>Bacillati</taxon>
        <taxon>Bacillota</taxon>
        <taxon>Clostridia</taxon>
        <taxon>Lachnospirales</taxon>
        <taxon>Lachnospiraceae</taxon>
        <taxon>Anaerocolumna</taxon>
    </lineage>
</organism>
<dbReference type="InterPro" id="IPR027417">
    <property type="entry name" value="P-loop_NTPase"/>
</dbReference>
<dbReference type="AlphaFoldDB" id="A0A1I5HXL5"/>
<dbReference type="STRING" id="1527.SAMN04489757_13636"/>
<dbReference type="RefSeq" id="WP_091687912.1">
    <property type="nucleotide sequence ID" value="NZ_BAABFM010000061.1"/>
</dbReference>
<keyword evidence="2" id="KW-1185">Reference proteome</keyword>
<dbReference type="EMBL" id="FOWD01000036">
    <property type="protein sequence ID" value="SFO53045.1"/>
    <property type="molecule type" value="Genomic_DNA"/>
</dbReference>
<evidence type="ECO:0008006" key="3">
    <source>
        <dbReference type="Google" id="ProtNLM"/>
    </source>
</evidence>
<dbReference type="OrthoDB" id="9781752at2"/>
<dbReference type="Proteomes" id="UP000198806">
    <property type="component" value="Unassembled WGS sequence"/>
</dbReference>
<dbReference type="SUPFAM" id="SSF52540">
    <property type="entry name" value="P-loop containing nucleoside triphosphate hydrolases"/>
    <property type="match status" value="2"/>
</dbReference>
<sequence>MKEKHVFAGNNTSVGFYSYFNYTFNPEEANHIYILKGGPGVGKSSFMKKFGARMIKKGYEVEYVHCSSDNDSLDGILIPKLKIALVDGTAPHTIDPKIPGAVDEIINLGNYLDSKKLEENKQEIMLVNKKKSNIYKSAYRYLECAGLISEEIQSIYDEVTNYNKFWYLSKEVSSKFFTSSLQENENQSPGKIKKLFSEAYTANGYIQYTESLCKGKKVWAINGKNKNASSKLLQYIANEAMERGYDVEGYYDPLTPEKLQHVFIPQLNAMIITSEDSSRKRYNAVINLNHIINYKKIKNQEELENNIQLYELLINLAIIKLSETKKEHENLEAYYAKSMDFKGVDKCFEELYKKYEK</sequence>
<protein>
    <recommendedName>
        <fullName evidence="3">ATPase</fullName>
    </recommendedName>
</protein>
<proteinExistence type="predicted"/>
<gene>
    <name evidence="1" type="ORF">SAMN04489757_13636</name>
</gene>
<evidence type="ECO:0000313" key="2">
    <source>
        <dbReference type="Proteomes" id="UP000198806"/>
    </source>
</evidence>
<evidence type="ECO:0000313" key="1">
    <source>
        <dbReference type="EMBL" id="SFO53045.1"/>
    </source>
</evidence>
<reference evidence="1 2" key="1">
    <citation type="submission" date="2016-10" db="EMBL/GenBank/DDBJ databases">
        <authorList>
            <person name="de Groot N.N."/>
        </authorList>
    </citation>
    <scope>NUCLEOTIDE SEQUENCE [LARGE SCALE GENOMIC DNA]</scope>
    <source>
        <strain evidence="1 2">DSM 1283</strain>
    </source>
</reference>
<name>A0A1I5HXL5_9FIRM</name>
<accession>A0A1I5HXL5</accession>